<sequence>MKTYRPILFSLLAPVLFLTNALALDSDSDGFSDAYEDSVGTDKNDASDKPLLFAENLAFAYTSVGHDIVASNPTPSVYRLGFEESERGRNVYASSPPTTVHINGSGPNVTTGMATHFASPSVVIDRCEGTFESDLAPFAANSLTGADWRLDVVASQNAVRIDGRDGTGSTESWLIGSPTSVPAGENLTLNFDYFHRQSDVDNGLTVLVGNSYSSGDPNAVSWTDITPSNLTSLSKNTWHSIPGLTISGVDGSNVRVAFRYTSSGNTATTARFVALDNICLVENIFLPPAINSFTANGVELSGGETFRSDVALAVSADNFSRIGSAEFAYRRAGAADFTVLGQDTRTANGLAATWPISQVPDGNYELTARLYNGANFTEQTYNVTVALDLPMPPVITSPTGTNTTENLTQTVRVQAADGTLVKLYQNGSLLGSGRPANGSTLTFTADLPLGESTFTATASNRAGVSAPSAPAVVTRERRTPVLGISLAASTLIENEDLAGTVTLQSSLPDDLIVTLSSTRPNEVDAGPPVTIPAGSTSASFLIKGIEDKRIEAPLSFQIEASAPRATPRRTSGTLLDNDIPVLALTSTQTAASEGAGEGAFNLVLTRDIGTDQLKVALSNSDITALTLPAEATFAAGQNRVTIPVATVDDSEIDGTQTAEVRASLILSSGQVAAQSNPLQLTVTDDEGPALRLAFDKSYLLEGESDLLTVTRLGGDQTVPLEVTLTSSDASELTVDTLVSIPANLPSTIANLQSPIDEEALDSIPVTITATATDHSLAQLPILVVDQTLPDLVINNLNSEVELRSNENFQISYQVENQGRADTPVSFTQSFYLSKDTLLDPEDTLLRESPSPGILAEGAYFDRTLTLRAPTETGTFHLLAVTDSSGAVNEISEDNNLVIYDLPVVISPAYTATVAATLDAFPVGTPIQLTGSASRPNSQPAAFVPVNIHVRTQETERIISAITNAVGNFATTFIPLPGEGGDYQVGAVHPGVSQAPTQDTFSILTFENDFANTSILLNEGSSTNFFGKLSNPTSFALTDITLEAIDLPDGLTLNVTLPDTTLPGGQSFDLTFEIGAAPDFAGGGIINIQATSEQGVSVTIPVEIEVLRLYPELTVNPESLTCSVLRGSQKLTSFLVENTGGSETGPIDVILPSFSWISRLSSQAIPSLQPGESTRVSLLLQPSSTQALTQTTGNLVLRPTQGDDRQIPFAFRVVSDLTGDLEVEVVDEYFFYTEDAPKVADALVIIRDPITAEEIARATTPESGSVVFAGLPEAFYQVEVSSPNHSLERRNLLVNAGTTTPAQIFISRNLVTYTWTVQEVEIEDRYEITVETEFEVNVPAPVVTASPAKLELEGLDALGQTRVINITLENHGLIGTSSGAFSWDEHPFYKIEPLISEVGVLPAKSKLVVPVVVTRIGVFDSNGEIVTLGNKSNGIKSKNSKELKSSAEVPCALNGNYNYGYFCAENDVEKNIPIPASNVQGNCPVLNGHSVTNTHPDLDGDPKPSRGFGTAVDEPYRRTVPVAQTVTFATPTTCDCPFFSQLCVNGSKKAEVGALASLIASQLGKVLPSYIKVDSVKVNLSGGGRLCVCCEDGEYGLKGKGTGSATVTVDLVAGLSGSGEPTINSPEWTEVSASIEALAGAKTTITGSVKVDFDKPFCLNEGVVCATGSLKLEGFAGVDIKGEASAKLKGPGGDLIDYSGEAVGKLGINGTASVTASGCSNGGFKLTACGSLEPEATLKFTLKNADGDEKVVGGSLELPKYSVGCGGKASGLSGKKSGKGAKVEDVNIPDPIVDIYPMNDFIKSDAQVLFENYQELFNNNGVCAKVKISLSQSAVMTRSAFRANLELANKQESKSLTGIAFDLDIRDLAGTPADEHFNIRVDRLTGLGDIGGSGSIGPNQSGSVQWSLIPRDTAAPTAETTYTVGGQIRYLQDGVEFTIPVDNVQITVRPDAQLHLKYFHQRDVFSDDPFTPEVEPSIPYKLAVLVENRGAGSARNLSITSAQPEIVENDKGALIDFEVISTQVAGQNQTPDLSANFGEVAPGASEIAIWSLTSSLQGLFIDYKASFEHLDSFNDPRLSLLKEVEIFEMNHLVQALGDKDDGLPDFLTNDIEDFNDFPDTIHFSDGGSEDVNLYQQVTYITSNPLPGGGFEATIGAELSTSGWSYLRILDPGEGDYFLTAAERCEDGLDLLAGTNVWLTDRTFEGLGKRPRRENILHLLDCNTSGTPYTYKITFQPKPDSDLDLPTSSVASLAASSPLAFPVTWSGQDTSSGIASYDLFASANDGPWELWLNDTKRTSAIFEGSDGVSYRFYSIATDLAGNVESKTAAAEASTVATLANAAPIVTPISDQTVVEGSAFRYQAQATDPDGPDNLLRFALSGQPAGMSINPQSGLITWLTSSSDAGRVVNVNLTATDAATPSATSSIALRVSVAGLNEAPQIEDITPLQVSVGESAGVAVKATDPDFPLQTLTYSLGAGAPAGMSIDAATGLISWVPEASDSGQSYQPEVVVTDNGSPNSQSSATFLVTVSETPLGPPTFETLPVYLWLSNSSHSLTLRASDPDGTPVTLSAVTSGLPGLANFTATAGSGEGTFQWTLSGVPSGIYTIPLTAKTPGETTSATLTIRVDQVSPFSEWAANNLSGLTDPGDYGMFGNPDGDDANNLHEFIFLRDPLVADFTPVEFSKLDEVDPFWNVYLLEFLRHPDASEFVTIVPEFSPDMINWDEVPAWQYQPLVDPEGDHDDDVGTQQIILQLLAPAESESGLYRLNSIPLPEYQQP</sequence>
<keyword evidence="8" id="KW-1185">Reference proteome</keyword>
<keyword evidence="5" id="KW-0732">Signal</keyword>
<dbReference type="InterPro" id="IPR050174">
    <property type="entry name" value="Protocadherin/Cadherin-CA"/>
</dbReference>
<dbReference type="InterPro" id="IPR015919">
    <property type="entry name" value="Cadherin-like_sf"/>
</dbReference>
<evidence type="ECO:0000256" key="5">
    <source>
        <dbReference type="SAM" id="SignalP"/>
    </source>
</evidence>
<dbReference type="InterPro" id="IPR011635">
    <property type="entry name" value="CARDB"/>
</dbReference>
<dbReference type="SMART" id="SM00736">
    <property type="entry name" value="CADG"/>
    <property type="match status" value="1"/>
</dbReference>
<dbReference type="GO" id="GO:0005886">
    <property type="term" value="C:plasma membrane"/>
    <property type="evidence" value="ECO:0007669"/>
    <property type="project" value="TreeGrafter"/>
</dbReference>
<reference evidence="7" key="1">
    <citation type="journal article" date="2014" name="Int. J. Syst. Evol. Microbiol.">
        <title>Complete genome sequence of Corynebacterium casei LMG S-19264T (=DSM 44701T), isolated from a smear-ripened cheese.</title>
        <authorList>
            <consortium name="US DOE Joint Genome Institute (JGI-PGF)"/>
            <person name="Walter F."/>
            <person name="Albersmeier A."/>
            <person name="Kalinowski J."/>
            <person name="Ruckert C."/>
        </authorList>
    </citation>
    <scope>NUCLEOTIDE SEQUENCE</scope>
    <source>
        <strain evidence="7">KCTC 12988</strain>
    </source>
</reference>
<dbReference type="CDD" id="cd11304">
    <property type="entry name" value="Cadherin_repeat"/>
    <property type="match status" value="2"/>
</dbReference>
<dbReference type="SUPFAM" id="SSF141072">
    <property type="entry name" value="CalX-like"/>
    <property type="match status" value="1"/>
</dbReference>
<dbReference type="Proteomes" id="UP000644507">
    <property type="component" value="Unassembled WGS sequence"/>
</dbReference>
<dbReference type="PANTHER" id="PTHR24028">
    <property type="entry name" value="CADHERIN-87A"/>
    <property type="match status" value="1"/>
</dbReference>
<evidence type="ECO:0000256" key="4">
    <source>
        <dbReference type="ARBA" id="ARBA00023180"/>
    </source>
</evidence>
<dbReference type="InterPro" id="IPR013783">
    <property type="entry name" value="Ig-like_fold"/>
</dbReference>
<keyword evidence="3" id="KW-0472">Membrane</keyword>
<proteinExistence type="predicted"/>
<evidence type="ECO:0000256" key="1">
    <source>
        <dbReference type="ARBA" id="ARBA00004167"/>
    </source>
</evidence>
<dbReference type="EMBL" id="BMXI01000009">
    <property type="protein sequence ID" value="GHC55138.1"/>
    <property type="molecule type" value="Genomic_DNA"/>
</dbReference>
<dbReference type="Gene3D" id="2.60.40.10">
    <property type="entry name" value="Immunoglobulins"/>
    <property type="match status" value="5"/>
</dbReference>
<evidence type="ECO:0000259" key="6">
    <source>
        <dbReference type="PROSITE" id="PS50268"/>
    </source>
</evidence>
<feature type="domain" description="Cadherin" evidence="6">
    <location>
        <begin position="2441"/>
        <end position="2537"/>
    </location>
</feature>
<dbReference type="PROSITE" id="PS50268">
    <property type="entry name" value="CADHERIN_2"/>
    <property type="match status" value="2"/>
</dbReference>
<evidence type="ECO:0000313" key="8">
    <source>
        <dbReference type="Proteomes" id="UP000644507"/>
    </source>
</evidence>
<dbReference type="NCBIfam" id="NF038128">
    <property type="entry name" value="choice_anch_J"/>
    <property type="match status" value="1"/>
</dbReference>
<dbReference type="Pfam" id="PF05345">
    <property type="entry name" value="He_PIG"/>
    <property type="match status" value="2"/>
</dbReference>
<evidence type="ECO:0000256" key="2">
    <source>
        <dbReference type="ARBA" id="ARBA00022692"/>
    </source>
</evidence>
<dbReference type="SUPFAM" id="SSF49313">
    <property type="entry name" value="Cadherin-like"/>
    <property type="match status" value="2"/>
</dbReference>
<feature type="domain" description="Cadherin" evidence="6">
    <location>
        <begin position="2354"/>
        <end position="2439"/>
    </location>
</feature>
<organism evidence="7 8">
    <name type="scientific">Roseibacillus persicicus</name>
    <dbReference type="NCBI Taxonomy" id="454148"/>
    <lineage>
        <taxon>Bacteria</taxon>
        <taxon>Pseudomonadati</taxon>
        <taxon>Verrucomicrobiota</taxon>
        <taxon>Verrucomicrobiia</taxon>
        <taxon>Verrucomicrobiales</taxon>
        <taxon>Verrucomicrobiaceae</taxon>
        <taxon>Roseibacillus</taxon>
    </lineage>
</organism>
<dbReference type="Pfam" id="PF07705">
    <property type="entry name" value="CARDB"/>
    <property type="match status" value="1"/>
</dbReference>
<dbReference type="InterPro" id="IPR038081">
    <property type="entry name" value="CalX-like_sf"/>
</dbReference>
<dbReference type="GO" id="GO:0005509">
    <property type="term" value="F:calcium ion binding"/>
    <property type="evidence" value="ECO:0007669"/>
    <property type="project" value="InterPro"/>
</dbReference>
<dbReference type="SMART" id="SM00112">
    <property type="entry name" value="CA"/>
    <property type="match status" value="2"/>
</dbReference>
<dbReference type="RefSeq" id="WP_189570017.1">
    <property type="nucleotide sequence ID" value="NZ_BMXI01000009.1"/>
</dbReference>
<dbReference type="InterPro" id="IPR006644">
    <property type="entry name" value="Cadg"/>
</dbReference>
<keyword evidence="3" id="KW-1133">Transmembrane helix</keyword>
<dbReference type="PANTHER" id="PTHR24028:SF328">
    <property type="entry name" value="CADHERIN-3"/>
    <property type="match status" value="1"/>
</dbReference>
<feature type="signal peptide" evidence="5">
    <location>
        <begin position="1"/>
        <end position="23"/>
    </location>
</feature>
<evidence type="ECO:0000256" key="3">
    <source>
        <dbReference type="ARBA" id="ARBA00022989"/>
    </source>
</evidence>
<keyword evidence="2" id="KW-0812">Transmembrane</keyword>
<dbReference type="InterPro" id="IPR002126">
    <property type="entry name" value="Cadherin-like_dom"/>
</dbReference>
<dbReference type="GO" id="GO:0007156">
    <property type="term" value="P:homophilic cell adhesion via plasma membrane adhesion molecules"/>
    <property type="evidence" value="ECO:0007669"/>
    <property type="project" value="InterPro"/>
</dbReference>
<comment type="subcellular location">
    <subcellularLocation>
        <location evidence="1">Membrane</location>
        <topology evidence="1">Single-pass membrane protein</topology>
    </subcellularLocation>
</comment>
<gene>
    <name evidence="7" type="ORF">GCM10007100_22070</name>
</gene>
<keyword evidence="4" id="KW-0325">Glycoprotein</keyword>
<evidence type="ECO:0000313" key="7">
    <source>
        <dbReference type="EMBL" id="GHC55138.1"/>
    </source>
</evidence>
<accession>A0A918TQQ4</accession>
<protein>
    <recommendedName>
        <fullName evidence="6">Cadherin domain-containing protein</fullName>
    </recommendedName>
</protein>
<feature type="chain" id="PRO_5036849886" description="Cadherin domain-containing protein" evidence="5">
    <location>
        <begin position="24"/>
        <end position="2775"/>
    </location>
</feature>
<reference evidence="7" key="2">
    <citation type="submission" date="2020-09" db="EMBL/GenBank/DDBJ databases">
        <authorList>
            <person name="Sun Q."/>
            <person name="Kim S."/>
        </authorList>
    </citation>
    <scope>NUCLEOTIDE SEQUENCE</scope>
    <source>
        <strain evidence="7">KCTC 12988</strain>
    </source>
</reference>
<name>A0A918TQQ4_9BACT</name>
<comment type="caution">
    <text evidence="7">The sequence shown here is derived from an EMBL/GenBank/DDBJ whole genome shotgun (WGS) entry which is preliminary data.</text>
</comment>